<gene>
    <name evidence="9" type="ORF">O4H32_10570</name>
</gene>
<evidence type="ECO:0000256" key="1">
    <source>
        <dbReference type="ARBA" id="ARBA00004442"/>
    </source>
</evidence>
<dbReference type="RefSeq" id="WP_269358986.1">
    <property type="nucleotide sequence ID" value="NZ_JAPWHE010000007.1"/>
</dbReference>
<dbReference type="PANTHER" id="PTHR30026">
    <property type="entry name" value="OUTER MEMBRANE PROTEIN TOLC"/>
    <property type="match status" value="1"/>
</dbReference>
<protein>
    <submittedName>
        <fullName evidence="9">TolC family protein</fullName>
    </submittedName>
</protein>
<name>A0ABT4M5X0_9BURK</name>
<keyword evidence="10" id="KW-1185">Reference proteome</keyword>
<comment type="subcellular location">
    <subcellularLocation>
        <location evidence="1">Cell outer membrane</location>
    </subcellularLocation>
</comment>
<evidence type="ECO:0000256" key="4">
    <source>
        <dbReference type="ARBA" id="ARBA00022452"/>
    </source>
</evidence>
<evidence type="ECO:0000256" key="6">
    <source>
        <dbReference type="ARBA" id="ARBA00023136"/>
    </source>
</evidence>
<dbReference type="InterPro" id="IPR003423">
    <property type="entry name" value="OMP_efflux"/>
</dbReference>
<evidence type="ECO:0000256" key="7">
    <source>
        <dbReference type="ARBA" id="ARBA00023237"/>
    </source>
</evidence>
<dbReference type="PROSITE" id="PS51257">
    <property type="entry name" value="PROKAR_LIPOPROTEIN"/>
    <property type="match status" value="1"/>
</dbReference>
<dbReference type="Proteomes" id="UP001068379">
    <property type="component" value="Unassembled WGS sequence"/>
</dbReference>
<dbReference type="SUPFAM" id="SSF56954">
    <property type="entry name" value="Outer membrane efflux proteins (OEP)"/>
    <property type="match status" value="1"/>
</dbReference>
<comment type="similarity">
    <text evidence="2">Belongs to the outer membrane factor (OMF) (TC 1.B.17) family.</text>
</comment>
<organism evidence="9 10">
    <name type="scientific">Castellaniella denitrificans</name>
    <dbReference type="NCBI Taxonomy" id="56119"/>
    <lineage>
        <taxon>Bacteria</taxon>
        <taxon>Pseudomonadati</taxon>
        <taxon>Pseudomonadota</taxon>
        <taxon>Betaproteobacteria</taxon>
        <taxon>Burkholderiales</taxon>
        <taxon>Alcaligenaceae</taxon>
        <taxon>Castellaniella</taxon>
    </lineage>
</organism>
<dbReference type="Gene3D" id="1.20.1600.10">
    <property type="entry name" value="Outer membrane efflux proteins (OEP)"/>
    <property type="match status" value="1"/>
</dbReference>
<keyword evidence="4" id="KW-1134">Transmembrane beta strand</keyword>
<evidence type="ECO:0000256" key="5">
    <source>
        <dbReference type="ARBA" id="ARBA00022692"/>
    </source>
</evidence>
<accession>A0ABT4M5X0</accession>
<sequence>MAPRTDRPPQRRRPHPAALALAAALTLACAHGAGATDLLQAWEAARTHDPELAAARQGLLAGQARADQADSLWRPTLEAQASVGRATQESQTRGAHFAAAGLGAMDGADFDTSIRNGSRSEYGIQLRQPLIDLGRDAQARQLRHASMRAEAAWTIAEQQAALRVARRYFDVLTGMRRLDVLQSQKRAVERLLAQARARYRAGDASILDTHEAEARLGQIDSQVDLAATRLELARSAFTQASGLPAKGLAPLREDAPELTTPPDQPLSAWLDRVGKASPELRQALETAAMAAEHAEGLRAIAQPTLSLVGAAGRTHLSGAGQYGDAGYAATQWSVGLELRIPLYTGGMRDARYREALAQRDGARFQIASTQQRLELRTQAAWLSLDTGPARIRALRQAREASAARRDATRLGVEAGDRTRLDLLDAEQALAQSELDLHQALADLVIDRLELQALAAGLSPHELASANCVLAGARCPEKGGG</sequence>
<evidence type="ECO:0000313" key="10">
    <source>
        <dbReference type="Proteomes" id="UP001068379"/>
    </source>
</evidence>
<evidence type="ECO:0000256" key="2">
    <source>
        <dbReference type="ARBA" id="ARBA00007613"/>
    </source>
</evidence>
<proteinExistence type="inferred from homology"/>
<keyword evidence="5" id="KW-0812">Transmembrane</keyword>
<feature type="chain" id="PRO_5046742965" evidence="8">
    <location>
        <begin position="36"/>
        <end position="480"/>
    </location>
</feature>
<dbReference type="InterPro" id="IPR051906">
    <property type="entry name" value="TolC-like"/>
</dbReference>
<keyword evidence="6" id="KW-0472">Membrane</keyword>
<dbReference type="EMBL" id="JAPWHE010000007">
    <property type="protein sequence ID" value="MCZ4330395.1"/>
    <property type="molecule type" value="Genomic_DNA"/>
</dbReference>
<keyword evidence="8" id="KW-0732">Signal</keyword>
<evidence type="ECO:0000256" key="8">
    <source>
        <dbReference type="SAM" id="SignalP"/>
    </source>
</evidence>
<dbReference type="PANTHER" id="PTHR30026:SF20">
    <property type="entry name" value="OUTER MEMBRANE PROTEIN TOLC"/>
    <property type="match status" value="1"/>
</dbReference>
<keyword evidence="7" id="KW-0998">Cell outer membrane</keyword>
<feature type="signal peptide" evidence="8">
    <location>
        <begin position="1"/>
        <end position="35"/>
    </location>
</feature>
<dbReference type="Pfam" id="PF02321">
    <property type="entry name" value="OEP"/>
    <property type="match status" value="2"/>
</dbReference>
<reference evidence="9" key="1">
    <citation type="submission" date="2022-12" db="EMBL/GenBank/DDBJ databases">
        <title>Bacterial isolates from different developmental stages of Nematostella vectensis.</title>
        <authorList>
            <person name="Fraune S."/>
        </authorList>
    </citation>
    <scope>NUCLEOTIDE SEQUENCE</scope>
    <source>
        <strain evidence="9">G21619-S1</strain>
    </source>
</reference>
<comment type="caution">
    <text evidence="9">The sequence shown here is derived from an EMBL/GenBank/DDBJ whole genome shotgun (WGS) entry which is preliminary data.</text>
</comment>
<evidence type="ECO:0000313" key="9">
    <source>
        <dbReference type="EMBL" id="MCZ4330395.1"/>
    </source>
</evidence>
<evidence type="ECO:0000256" key="3">
    <source>
        <dbReference type="ARBA" id="ARBA00022448"/>
    </source>
</evidence>
<keyword evidence="3" id="KW-0813">Transport</keyword>